<evidence type="ECO:0000313" key="2">
    <source>
        <dbReference type="Proteomes" id="UP001432146"/>
    </source>
</evidence>
<protein>
    <submittedName>
        <fullName evidence="1">Uncharacterized protein</fullName>
    </submittedName>
</protein>
<name>A0AAW1AB00_9HYME</name>
<sequence length="120" mass="13298">MGVAVNCSGPEARIHRVGQSAGGSFENQNDDERGRQLNCIACWPPLHTGRARAICRIVTLSRVLLFSLTFLPSSGADTSSQTREMNITHGYKGISWIERHRATEHAEDFVPTGFCQRQNL</sequence>
<gene>
    <name evidence="1" type="ORF">QLX08_002585</name>
</gene>
<keyword evidence="2" id="KW-1185">Reference proteome</keyword>
<proteinExistence type="predicted"/>
<dbReference type="AlphaFoldDB" id="A0AAW1AB00"/>
<reference evidence="1 2" key="1">
    <citation type="submission" date="2024-05" db="EMBL/GenBank/DDBJ databases">
        <title>The nuclear and mitochondrial genome assemblies of Tetragonisca angustula (Apidae: Meliponini), a tiny yet remarkable pollinator in the Neotropics.</title>
        <authorList>
            <person name="Ferrari R."/>
            <person name="Ricardo P.C."/>
            <person name="Dias F.C."/>
            <person name="Araujo N.S."/>
            <person name="Soares D.O."/>
            <person name="Zhou Q.-S."/>
            <person name="Zhu C.-D."/>
            <person name="Coutinho L."/>
            <person name="Airas M.C."/>
            <person name="Batista T.M."/>
        </authorList>
    </citation>
    <scope>NUCLEOTIDE SEQUENCE [LARGE SCALE GENOMIC DNA]</scope>
    <source>
        <strain evidence="1">ASF017062</strain>
        <tissue evidence="1">Abdomen</tissue>
    </source>
</reference>
<dbReference type="EMBL" id="JAWNGG020000035">
    <property type="protein sequence ID" value="KAK9306977.1"/>
    <property type="molecule type" value="Genomic_DNA"/>
</dbReference>
<comment type="caution">
    <text evidence="1">The sequence shown here is derived from an EMBL/GenBank/DDBJ whole genome shotgun (WGS) entry which is preliminary data.</text>
</comment>
<evidence type="ECO:0000313" key="1">
    <source>
        <dbReference type="EMBL" id="KAK9306977.1"/>
    </source>
</evidence>
<organism evidence="1 2">
    <name type="scientific">Tetragonisca angustula</name>
    <dbReference type="NCBI Taxonomy" id="166442"/>
    <lineage>
        <taxon>Eukaryota</taxon>
        <taxon>Metazoa</taxon>
        <taxon>Ecdysozoa</taxon>
        <taxon>Arthropoda</taxon>
        <taxon>Hexapoda</taxon>
        <taxon>Insecta</taxon>
        <taxon>Pterygota</taxon>
        <taxon>Neoptera</taxon>
        <taxon>Endopterygota</taxon>
        <taxon>Hymenoptera</taxon>
        <taxon>Apocrita</taxon>
        <taxon>Aculeata</taxon>
        <taxon>Apoidea</taxon>
        <taxon>Anthophila</taxon>
        <taxon>Apidae</taxon>
        <taxon>Tetragonisca</taxon>
    </lineage>
</organism>
<dbReference type="Proteomes" id="UP001432146">
    <property type="component" value="Unassembled WGS sequence"/>
</dbReference>
<accession>A0AAW1AB00</accession>